<evidence type="ECO:0000256" key="5">
    <source>
        <dbReference type="SAM" id="MobiDB-lite"/>
    </source>
</evidence>
<dbReference type="GeneID" id="7445892"/>
<dbReference type="eggNOG" id="KOG0773">
    <property type="taxonomic scope" value="Eukaryota"/>
</dbReference>
<feature type="region of interest" description="Disordered" evidence="5">
    <location>
        <begin position="342"/>
        <end position="392"/>
    </location>
</feature>
<feature type="region of interest" description="Disordered" evidence="5">
    <location>
        <begin position="34"/>
        <end position="58"/>
    </location>
</feature>
<evidence type="ECO:0000313" key="8">
    <source>
        <dbReference type="Proteomes" id="UP000001449"/>
    </source>
</evidence>
<dbReference type="PANTHER" id="PTHR11850">
    <property type="entry name" value="HOMEOBOX PROTEIN TRANSCRIPTION FACTORS"/>
    <property type="match status" value="1"/>
</dbReference>
<dbReference type="RefSeq" id="XP_002292651.1">
    <property type="nucleotide sequence ID" value="XM_002292615.1"/>
</dbReference>
<dbReference type="Pfam" id="PF05920">
    <property type="entry name" value="Homeobox_KN"/>
    <property type="match status" value="1"/>
</dbReference>
<keyword evidence="8" id="KW-1185">Reference proteome</keyword>
<dbReference type="AlphaFoldDB" id="B8C9F7"/>
<feature type="compositionally biased region" description="Low complexity" evidence="5">
    <location>
        <begin position="342"/>
        <end position="352"/>
    </location>
</feature>
<feature type="domain" description="Homeobox" evidence="6">
    <location>
        <begin position="183"/>
        <end position="246"/>
    </location>
</feature>
<reference evidence="7 8" key="2">
    <citation type="journal article" date="2008" name="Nature">
        <title>The Phaeodactylum genome reveals the evolutionary history of diatom genomes.</title>
        <authorList>
            <person name="Bowler C."/>
            <person name="Allen A.E."/>
            <person name="Badger J.H."/>
            <person name="Grimwood J."/>
            <person name="Jabbari K."/>
            <person name="Kuo A."/>
            <person name="Maheswari U."/>
            <person name="Martens C."/>
            <person name="Maumus F."/>
            <person name="Otillar R.P."/>
            <person name="Rayko E."/>
            <person name="Salamov A."/>
            <person name="Vandepoele K."/>
            <person name="Beszteri B."/>
            <person name="Gruber A."/>
            <person name="Heijde M."/>
            <person name="Katinka M."/>
            <person name="Mock T."/>
            <person name="Valentin K."/>
            <person name="Verret F."/>
            <person name="Berges J.A."/>
            <person name="Brownlee C."/>
            <person name="Cadoret J.P."/>
            <person name="Chiovitti A."/>
            <person name="Choi C.J."/>
            <person name="Coesel S."/>
            <person name="De Martino A."/>
            <person name="Detter J.C."/>
            <person name="Durkin C."/>
            <person name="Falciatore A."/>
            <person name="Fournet J."/>
            <person name="Haruta M."/>
            <person name="Huysman M.J."/>
            <person name="Jenkins B.D."/>
            <person name="Jiroutova K."/>
            <person name="Jorgensen R.E."/>
            <person name="Joubert Y."/>
            <person name="Kaplan A."/>
            <person name="Kroger N."/>
            <person name="Kroth P.G."/>
            <person name="La Roche J."/>
            <person name="Lindquist E."/>
            <person name="Lommer M."/>
            <person name="Martin-Jezequel V."/>
            <person name="Lopez P.J."/>
            <person name="Lucas S."/>
            <person name="Mangogna M."/>
            <person name="McGinnis K."/>
            <person name="Medlin L.K."/>
            <person name="Montsant A."/>
            <person name="Oudot-Le Secq M.P."/>
            <person name="Napoli C."/>
            <person name="Obornik M."/>
            <person name="Parker M.S."/>
            <person name="Petit J.L."/>
            <person name="Porcel B.M."/>
            <person name="Poulsen N."/>
            <person name="Robison M."/>
            <person name="Rychlewski L."/>
            <person name="Rynearson T.A."/>
            <person name="Schmutz J."/>
            <person name="Shapiro H."/>
            <person name="Siaut M."/>
            <person name="Stanley M."/>
            <person name="Sussman M.R."/>
            <person name="Taylor A.R."/>
            <person name="Vardi A."/>
            <person name="von Dassow P."/>
            <person name="Vyverman W."/>
            <person name="Willis A."/>
            <person name="Wyrwicz L.S."/>
            <person name="Rokhsar D.S."/>
            <person name="Weissenbach J."/>
            <person name="Armbrust E.V."/>
            <person name="Green B.R."/>
            <person name="Van de Peer Y."/>
            <person name="Grigoriev I.V."/>
        </authorList>
    </citation>
    <scope>NUCLEOTIDE SEQUENCE [LARGE SCALE GENOMIC DNA]</scope>
    <source>
        <strain evidence="7 8">CCMP1335</strain>
    </source>
</reference>
<keyword evidence="3 4" id="KW-0539">Nucleus</keyword>
<dbReference type="CDD" id="cd00086">
    <property type="entry name" value="homeodomain"/>
    <property type="match status" value="1"/>
</dbReference>
<organism evidence="7 8">
    <name type="scientific">Thalassiosira pseudonana</name>
    <name type="common">Marine diatom</name>
    <name type="synonym">Cyclotella nana</name>
    <dbReference type="NCBI Taxonomy" id="35128"/>
    <lineage>
        <taxon>Eukaryota</taxon>
        <taxon>Sar</taxon>
        <taxon>Stramenopiles</taxon>
        <taxon>Ochrophyta</taxon>
        <taxon>Bacillariophyta</taxon>
        <taxon>Coscinodiscophyceae</taxon>
        <taxon>Thalassiosirophycidae</taxon>
        <taxon>Thalassiosirales</taxon>
        <taxon>Thalassiosiraceae</taxon>
        <taxon>Thalassiosira</taxon>
    </lineage>
</organism>
<evidence type="ECO:0000256" key="3">
    <source>
        <dbReference type="ARBA" id="ARBA00023242"/>
    </source>
</evidence>
<dbReference type="EMBL" id="CM000646">
    <property type="protein sequence ID" value="EED89847.1"/>
    <property type="molecule type" value="Genomic_DNA"/>
</dbReference>
<dbReference type="InterPro" id="IPR050224">
    <property type="entry name" value="TALE_homeobox"/>
</dbReference>
<evidence type="ECO:0000256" key="2">
    <source>
        <dbReference type="ARBA" id="ARBA00023155"/>
    </source>
</evidence>
<reference evidence="7 8" key="1">
    <citation type="journal article" date="2004" name="Science">
        <title>The genome of the diatom Thalassiosira pseudonana: ecology, evolution, and metabolism.</title>
        <authorList>
            <person name="Armbrust E.V."/>
            <person name="Berges J.A."/>
            <person name="Bowler C."/>
            <person name="Green B.R."/>
            <person name="Martinez D."/>
            <person name="Putnam N.H."/>
            <person name="Zhou S."/>
            <person name="Allen A.E."/>
            <person name="Apt K.E."/>
            <person name="Bechner M."/>
            <person name="Brzezinski M.A."/>
            <person name="Chaal B.K."/>
            <person name="Chiovitti A."/>
            <person name="Davis A.K."/>
            <person name="Demarest M.S."/>
            <person name="Detter J.C."/>
            <person name="Glavina T."/>
            <person name="Goodstein D."/>
            <person name="Hadi M.Z."/>
            <person name="Hellsten U."/>
            <person name="Hildebrand M."/>
            <person name="Jenkins B.D."/>
            <person name="Jurka J."/>
            <person name="Kapitonov V.V."/>
            <person name="Kroger N."/>
            <person name="Lau W.W."/>
            <person name="Lane T.W."/>
            <person name="Larimer F.W."/>
            <person name="Lippmeier J.C."/>
            <person name="Lucas S."/>
            <person name="Medina M."/>
            <person name="Montsant A."/>
            <person name="Obornik M."/>
            <person name="Parker M.S."/>
            <person name="Palenik B."/>
            <person name="Pazour G.J."/>
            <person name="Richardson P.M."/>
            <person name="Rynearson T.A."/>
            <person name="Saito M.A."/>
            <person name="Schwartz D.C."/>
            <person name="Thamatrakoln K."/>
            <person name="Valentin K."/>
            <person name="Vardi A."/>
            <person name="Wilkerson F.P."/>
            <person name="Rokhsar D.S."/>
        </authorList>
    </citation>
    <scope>NUCLEOTIDE SEQUENCE [LARGE SCALE GENOMIC DNA]</scope>
    <source>
        <strain evidence="7 8">CCMP1335</strain>
    </source>
</reference>
<evidence type="ECO:0000256" key="1">
    <source>
        <dbReference type="ARBA" id="ARBA00023125"/>
    </source>
</evidence>
<feature type="region of interest" description="Disordered" evidence="5">
    <location>
        <begin position="272"/>
        <end position="297"/>
    </location>
</feature>
<name>B8C9F7_THAPS</name>
<gene>
    <name evidence="7" type="ORF">THAPSDRAFT_24178</name>
</gene>
<dbReference type="InterPro" id="IPR001356">
    <property type="entry name" value="HD"/>
</dbReference>
<dbReference type="InParanoid" id="B8C9F7"/>
<proteinExistence type="predicted"/>
<feature type="compositionally biased region" description="Basic and acidic residues" evidence="5">
    <location>
        <begin position="272"/>
        <end position="292"/>
    </location>
</feature>
<evidence type="ECO:0000256" key="4">
    <source>
        <dbReference type="PROSITE-ProRule" id="PRU00108"/>
    </source>
</evidence>
<dbReference type="PaxDb" id="35128-Thaps24178"/>
<sequence length="575" mass="65727">MDDFEKFIRHSDFGKVLDLAGKLKEQKSRLVTFAEHDGLQDSDSPPSMPLQTKKKKKKTEFLSNRAEKWLDPPLHDAALEDAWRDNRPAGRRRPAAFESAADLIRATLILAEDGDDLAASSMKDITPPRMGRGECVITDSLIDETIKSLAEELRFYMDLKHQARDMPAMQLICRTKSRDDTDERTNQVAAKFTKWQTDILTEWMIDHRAHPFPTPAEIKELAKVTDLSETQVVNWATNTRKRNMKATIDKERKPHHFLDYLFLATDREKQIKRDNPNKDFSYQERPQRRREPPPALPDAMLMASMKHVGISTRPNTSDELKTAADLDTYLMPPPANRVVSSFSSNLSMNPSFENKSYPVNELRSKSKSPPRFTYPRPPSFPPPPPASHYQSQYTPQHDIYHRSASARSRSPKNSNEIFRSKKIHNLDEIPRVTPVEARHTLQKPVLQRFGVKNPGVPPLYSFDEEDCLDPKERLFRMNERQVIHDFTPGGIVDTPPGSFSGDDDVDGSLKLDDIDISIFEEFYIAPDEYTKKRSEISGAATTRDQETLQQKGSDLFSVEDVLAVPFDESESYLIN</sequence>
<feature type="DNA-binding region" description="Homeobox" evidence="4">
    <location>
        <begin position="185"/>
        <end position="247"/>
    </location>
</feature>
<dbReference type="InterPro" id="IPR009057">
    <property type="entry name" value="Homeodomain-like_sf"/>
</dbReference>
<dbReference type="GO" id="GO:0003677">
    <property type="term" value="F:DNA binding"/>
    <property type="evidence" value="ECO:0007669"/>
    <property type="project" value="UniProtKB-UniRule"/>
</dbReference>
<dbReference type="KEGG" id="tps:THAPSDRAFT_24178"/>
<keyword evidence="1 4" id="KW-0238">DNA-binding</keyword>
<protein>
    <recommendedName>
        <fullName evidence="6">Homeobox domain-containing protein</fullName>
    </recommendedName>
</protein>
<evidence type="ECO:0000259" key="6">
    <source>
        <dbReference type="PROSITE" id="PS50071"/>
    </source>
</evidence>
<feature type="compositionally biased region" description="Pro residues" evidence="5">
    <location>
        <begin position="375"/>
        <end position="386"/>
    </location>
</feature>
<dbReference type="GO" id="GO:0006355">
    <property type="term" value="P:regulation of DNA-templated transcription"/>
    <property type="evidence" value="ECO:0007669"/>
    <property type="project" value="InterPro"/>
</dbReference>
<dbReference type="SMART" id="SM00389">
    <property type="entry name" value="HOX"/>
    <property type="match status" value="1"/>
</dbReference>
<dbReference type="HOGENOM" id="CLU_474523_0_0_1"/>
<dbReference type="SUPFAM" id="SSF46689">
    <property type="entry name" value="Homeodomain-like"/>
    <property type="match status" value="1"/>
</dbReference>
<dbReference type="InterPro" id="IPR008422">
    <property type="entry name" value="KN_HD"/>
</dbReference>
<dbReference type="GO" id="GO:0005634">
    <property type="term" value="C:nucleus"/>
    <property type="evidence" value="ECO:0007669"/>
    <property type="project" value="UniProtKB-SubCell"/>
</dbReference>
<dbReference type="Proteomes" id="UP000001449">
    <property type="component" value="Chromosome 10"/>
</dbReference>
<dbReference type="Gene3D" id="1.10.10.60">
    <property type="entry name" value="Homeodomain-like"/>
    <property type="match status" value="1"/>
</dbReference>
<keyword evidence="2 4" id="KW-0371">Homeobox</keyword>
<accession>B8C9F7</accession>
<dbReference type="PROSITE" id="PS50071">
    <property type="entry name" value="HOMEOBOX_2"/>
    <property type="match status" value="1"/>
</dbReference>
<comment type="subcellular location">
    <subcellularLocation>
        <location evidence="4">Nucleus</location>
    </subcellularLocation>
</comment>
<evidence type="ECO:0000313" key="7">
    <source>
        <dbReference type="EMBL" id="EED89847.1"/>
    </source>
</evidence>